<dbReference type="GO" id="GO:0003723">
    <property type="term" value="F:RNA binding"/>
    <property type="evidence" value="ECO:0007669"/>
    <property type="project" value="InterPro"/>
</dbReference>
<protein>
    <recommendedName>
        <fullName evidence="4">S1-like domain-containing protein</fullName>
    </recommendedName>
</protein>
<dbReference type="PANTHER" id="PTHR33370">
    <property type="entry name" value="TRANSLATION INITIATION FACTOR IF-1, CHLOROPLASTIC"/>
    <property type="match status" value="1"/>
</dbReference>
<reference evidence="5" key="1">
    <citation type="submission" date="2018-05" db="EMBL/GenBank/DDBJ databases">
        <authorList>
            <person name="Lanie J.A."/>
            <person name="Ng W.-L."/>
            <person name="Kazmierczak K.M."/>
            <person name="Andrzejewski T.M."/>
            <person name="Davidsen T.M."/>
            <person name="Wayne K.J."/>
            <person name="Tettelin H."/>
            <person name="Glass J.I."/>
            <person name="Rusch D."/>
            <person name="Podicherti R."/>
            <person name="Tsui H.-C.T."/>
            <person name="Winkler M.E."/>
        </authorList>
    </citation>
    <scope>NUCLEOTIDE SEQUENCE</scope>
</reference>
<organism evidence="5">
    <name type="scientific">marine metagenome</name>
    <dbReference type="NCBI Taxonomy" id="408172"/>
    <lineage>
        <taxon>unclassified sequences</taxon>
        <taxon>metagenomes</taxon>
        <taxon>ecological metagenomes</taxon>
    </lineage>
</organism>
<evidence type="ECO:0000256" key="1">
    <source>
        <dbReference type="ARBA" id="ARBA00010939"/>
    </source>
</evidence>
<dbReference type="InterPro" id="IPR012340">
    <property type="entry name" value="NA-bd_OB-fold"/>
</dbReference>
<dbReference type="GO" id="GO:0003743">
    <property type="term" value="F:translation initiation factor activity"/>
    <property type="evidence" value="ECO:0007669"/>
    <property type="project" value="UniProtKB-KW"/>
</dbReference>
<dbReference type="GO" id="GO:0005829">
    <property type="term" value="C:cytosol"/>
    <property type="evidence" value="ECO:0007669"/>
    <property type="project" value="TreeGrafter"/>
</dbReference>
<dbReference type="InterPro" id="IPR006196">
    <property type="entry name" value="RNA-binding_domain_S1_IF1"/>
</dbReference>
<dbReference type="CDD" id="cd04451">
    <property type="entry name" value="S1_IF1"/>
    <property type="match status" value="1"/>
</dbReference>
<dbReference type="EMBL" id="UINC01012745">
    <property type="protein sequence ID" value="SVA55473.1"/>
    <property type="molecule type" value="Genomic_DNA"/>
</dbReference>
<dbReference type="AlphaFoldDB" id="A0A381WU87"/>
<evidence type="ECO:0000256" key="2">
    <source>
        <dbReference type="ARBA" id="ARBA00022540"/>
    </source>
</evidence>
<name>A0A381WU87_9ZZZZ</name>
<dbReference type="InterPro" id="IPR004368">
    <property type="entry name" value="TIF_IF1"/>
</dbReference>
<dbReference type="PROSITE" id="PS50832">
    <property type="entry name" value="S1_IF1_TYPE"/>
    <property type="match status" value="1"/>
</dbReference>
<dbReference type="FunFam" id="2.40.50.140:FF:000002">
    <property type="entry name" value="Translation initiation factor IF-1"/>
    <property type="match status" value="1"/>
</dbReference>
<dbReference type="GO" id="GO:0043022">
    <property type="term" value="F:ribosome binding"/>
    <property type="evidence" value="ECO:0007669"/>
    <property type="project" value="TreeGrafter"/>
</dbReference>
<evidence type="ECO:0000313" key="5">
    <source>
        <dbReference type="EMBL" id="SVA55473.1"/>
    </source>
</evidence>
<sequence length="55" mass="6310">MFRVEVEIGGKAHEVLAHVSGKMRMHFIKILPGDVVTLEISPYDLSRGRITYRQK</sequence>
<proteinExistence type="inferred from homology"/>
<dbReference type="PANTHER" id="PTHR33370:SF1">
    <property type="entry name" value="TRANSLATION INITIATION FACTOR IF-1, CHLOROPLASTIC"/>
    <property type="match status" value="1"/>
</dbReference>
<dbReference type="SUPFAM" id="SSF50249">
    <property type="entry name" value="Nucleic acid-binding proteins"/>
    <property type="match status" value="1"/>
</dbReference>
<evidence type="ECO:0000256" key="3">
    <source>
        <dbReference type="ARBA" id="ARBA00022917"/>
    </source>
</evidence>
<keyword evidence="2" id="KW-0396">Initiation factor</keyword>
<gene>
    <name evidence="5" type="ORF">METZ01_LOCUS108327</name>
</gene>
<dbReference type="NCBIfam" id="TIGR00008">
    <property type="entry name" value="infA"/>
    <property type="match status" value="1"/>
</dbReference>
<feature type="domain" description="S1-like" evidence="4">
    <location>
        <begin position="13"/>
        <end position="55"/>
    </location>
</feature>
<keyword evidence="3" id="KW-0648">Protein biosynthesis</keyword>
<evidence type="ECO:0000259" key="4">
    <source>
        <dbReference type="PROSITE" id="PS50832"/>
    </source>
</evidence>
<accession>A0A381WU87</accession>
<comment type="similarity">
    <text evidence="1">Belongs to the IF-1 family.</text>
</comment>
<dbReference type="Gene3D" id="2.40.50.140">
    <property type="entry name" value="Nucleic acid-binding proteins"/>
    <property type="match status" value="1"/>
</dbReference>
<dbReference type="Pfam" id="PF01176">
    <property type="entry name" value="eIF-1a"/>
    <property type="match status" value="1"/>
</dbReference>